<feature type="region of interest" description="Disordered" evidence="1">
    <location>
        <begin position="135"/>
        <end position="220"/>
    </location>
</feature>
<feature type="region of interest" description="Disordered" evidence="1">
    <location>
        <begin position="430"/>
        <end position="501"/>
    </location>
</feature>
<evidence type="ECO:0000256" key="1">
    <source>
        <dbReference type="SAM" id="MobiDB-lite"/>
    </source>
</evidence>
<dbReference type="GO" id="GO:0016301">
    <property type="term" value="F:kinase activity"/>
    <property type="evidence" value="ECO:0007669"/>
    <property type="project" value="UniProtKB-KW"/>
</dbReference>
<organism evidence="2 3">
    <name type="scientific">Streptomyces salyersiae</name>
    <dbReference type="NCBI Taxonomy" id="3075530"/>
    <lineage>
        <taxon>Bacteria</taxon>
        <taxon>Bacillati</taxon>
        <taxon>Actinomycetota</taxon>
        <taxon>Actinomycetes</taxon>
        <taxon>Kitasatosporales</taxon>
        <taxon>Streptomycetaceae</taxon>
        <taxon>Streptomyces</taxon>
    </lineage>
</organism>
<comment type="caution">
    <text evidence="2">The sequence shown here is derived from an EMBL/GenBank/DDBJ whole genome shotgun (WGS) entry which is preliminary data.</text>
</comment>
<feature type="compositionally biased region" description="Gly residues" evidence="1">
    <location>
        <begin position="439"/>
        <end position="449"/>
    </location>
</feature>
<accession>A0ABU2RVA7</accession>
<evidence type="ECO:0000313" key="2">
    <source>
        <dbReference type="EMBL" id="MDT0431309.1"/>
    </source>
</evidence>
<dbReference type="PANTHER" id="PTHR40050">
    <property type="entry name" value="INNER SPORE COAT PROTEIN H"/>
    <property type="match status" value="1"/>
</dbReference>
<dbReference type="PANTHER" id="PTHR40050:SF1">
    <property type="entry name" value="INNER SPORE COAT PROTEIN H"/>
    <property type="match status" value="1"/>
</dbReference>
<gene>
    <name evidence="2" type="ORF">RM649_27165</name>
</gene>
<feature type="compositionally biased region" description="Gly residues" evidence="1">
    <location>
        <begin position="135"/>
        <end position="175"/>
    </location>
</feature>
<dbReference type="InterPro" id="IPR014867">
    <property type="entry name" value="Spore_coat_CotH_CotH2/3/7"/>
</dbReference>
<dbReference type="EMBL" id="JAVREX010000014">
    <property type="protein sequence ID" value="MDT0431309.1"/>
    <property type="molecule type" value="Genomic_DNA"/>
</dbReference>
<dbReference type="RefSeq" id="WP_311660486.1">
    <property type="nucleotide sequence ID" value="NZ_JAVREX010000014.1"/>
</dbReference>
<dbReference type="Pfam" id="PF08757">
    <property type="entry name" value="CotH"/>
    <property type="match status" value="1"/>
</dbReference>
<protein>
    <submittedName>
        <fullName evidence="2">CotH kinase family protein</fullName>
    </submittedName>
</protein>
<proteinExistence type="predicted"/>
<feature type="compositionally biased region" description="Gly residues" evidence="1">
    <location>
        <begin position="476"/>
        <end position="500"/>
    </location>
</feature>
<sequence>MPGDSTARGRRLRDRVPVRLRHHWKPAAALCAGLAVMVYAFGDARISPYVTSASRVEADAVTDDVAGTVGLYDTSVRHSIQLEYDQSDFDRMMKEFKEDGTKESIRADLTVDGVFLQDVGIRLKGNSTLMSLRGTGGMQGGMRGGMPGGGGQDAGEAGGAGEGGPQMPQGAGGRTADGPDAGDAGAGGAGGAGDAPAGGAGAGQGGAGGRQGGGMTQYNLSADKPEELPWLIKIDEYVEGRAYQGEREISLRPGSNAQVPLNEALALSLIDASGEPAERYGFSTLKVNNRPTATRLMVENPDTEYAEAVEGESVVYKARAGGSFAYLGDDPSDYETSFRQLNKVGSQDLAPVMKLIKWVEEASDEEFAEDLDQHVDVESFATYVATQNLLMNFDDMAGPGKNYLLGYDLDTKKFSVLGWDFNLTFSGDATAGPDDEMSMGGGGPGGGRNGQHTEGARGQDGQQPGQTPQGMPEGMPEGGPQGVPGGADGGGQGGGPGGMTGHALKDRFLELDAFDAVYKKAYQDLYETFYASGKATAALADISEQAGRAGVPSKDLDTAVSTLRTTVTERTTALAKNKEVTG</sequence>
<reference evidence="3" key="1">
    <citation type="submission" date="2023-07" db="EMBL/GenBank/DDBJ databases">
        <title>30 novel species of actinomycetes from the DSMZ collection.</title>
        <authorList>
            <person name="Nouioui I."/>
        </authorList>
    </citation>
    <scope>NUCLEOTIDE SEQUENCE [LARGE SCALE GENOMIC DNA]</scope>
    <source>
        <strain evidence="3">DSM 41770</strain>
    </source>
</reference>
<keyword evidence="2" id="KW-0418">Kinase</keyword>
<feature type="compositionally biased region" description="Gly residues" evidence="1">
    <location>
        <begin position="184"/>
        <end position="215"/>
    </location>
</feature>
<name>A0ABU2RVA7_9ACTN</name>
<evidence type="ECO:0000313" key="3">
    <source>
        <dbReference type="Proteomes" id="UP001183777"/>
    </source>
</evidence>
<keyword evidence="3" id="KW-1185">Reference proteome</keyword>
<feature type="compositionally biased region" description="Low complexity" evidence="1">
    <location>
        <begin position="459"/>
        <end position="475"/>
    </location>
</feature>
<keyword evidence="2" id="KW-0808">Transferase</keyword>
<dbReference type="Proteomes" id="UP001183777">
    <property type="component" value="Unassembled WGS sequence"/>
</dbReference>